<comment type="caution">
    <text evidence="2">The sequence shown here is derived from an EMBL/GenBank/DDBJ whole genome shotgun (WGS) entry which is preliminary data.</text>
</comment>
<dbReference type="FunFam" id="1.10.287.1080:FF:000001">
    <property type="entry name" value="Nucleoside triphosphate pyrophosphohydrolase"/>
    <property type="match status" value="1"/>
</dbReference>
<dbReference type="InterPro" id="IPR004518">
    <property type="entry name" value="MazG-like_dom"/>
</dbReference>
<dbReference type="GO" id="GO:0046076">
    <property type="term" value="P:dTTP catabolic process"/>
    <property type="evidence" value="ECO:0007669"/>
    <property type="project" value="TreeGrafter"/>
</dbReference>
<keyword evidence="3" id="KW-1185">Reference proteome</keyword>
<dbReference type="PANTHER" id="PTHR30522">
    <property type="entry name" value="NUCLEOSIDE TRIPHOSPHATE PYROPHOSPHOHYDROLASE"/>
    <property type="match status" value="1"/>
</dbReference>
<dbReference type="Proteomes" id="UP000254258">
    <property type="component" value="Unassembled WGS sequence"/>
</dbReference>
<dbReference type="GO" id="GO:0047429">
    <property type="term" value="F:nucleoside triphosphate diphosphatase activity"/>
    <property type="evidence" value="ECO:0007669"/>
    <property type="project" value="InterPro"/>
</dbReference>
<dbReference type="EMBL" id="QRBE01000001">
    <property type="protein sequence ID" value="RDS84660.1"/>
    <property type="molecule type" value="Genomic_DNA"/>
</dbReference>
<evidence type="ECO:0000313" key="2">
    <source>
        <dbReference type="EMBL" id="RDS84660.1"/>
    </source>
</evidence>
<dbReference type="GO" id="GO:0006203">
    <property type="term" value="P:dGTP catabolic process"/>
    <property type="evidence" value="ECO:0007669"/>
    <property type="project" value="TreeGrafter"/>
</dbReference>
<dbReference type="InterPro" id="IPR048015">
    <property type="entry name" value="NTP-PPase_MazG-like_N"/>
</dbReference>
<dbReference type="GO" id="GO:0046081">
    <property type="term" value="P:dUTP catabolic process"/>
    <property type="evidence" value="ECO:0007669"/>
    <property type="project" value="TreeGrafter"/>
</dbReference>
<dbReference type="AlphaFoldDB" id="A0A370X8R7"/>
<organism evidence="2 3">
    <name type="scientific">Dyella monticola</name>
    <dbReference type="NCBI Taxonomy" id="1927958"/>
    <lineage>
        <taxon>Bacteria</taxon>
        <taxon>Pseudomonadati</taxon>
        <taxon>Pseudomonadota</taxon>
        <taxon>Gammaproteobacteria</taxon>
        <taxon>Lysobacterales</taxon>
        <taxon>Rhodanobacteraceae</taxon>
        <taxon>Dyella</taxon>
    </lineage>
</organism>
<name>A0A370X8R7_9GAMM</name>
<dbReference type="NCBIfam" id="TIGR00444">
    <property type="entry name" value="mazG"/>
    <property type="match status" value="1"/>
</dbReference>
<dbReference type="InterPro" id="IPR048011">
    <property type="entry name" value="NTP-PPase_MazG-like_C"/>
</dbReference>
<evidence type="ECO:0000259" key="1">
    <source>
        <dbReference type="Pfam" id="PF03819"/>
    </source>
</evidence>
<feature type="domain" description="NTP pyrophosphohydrolase MazG-like" evidence="1">
    <location>
        <begin position="32"/>
        <end position="105"/>
    </location>
</feature>
<dbReference type="InterPro" id="IPR011551">
    <property type="entry name" value="NTP_PyrPHydrolase_MazG"/>
</dbReference>
<dbReference type="Pfam" id="PF03819">
    <property type="entry name" value="MazG"/>
    <property type="match status" value="2"/>
</dbReference>
<dbReference type="RefSeq" id="WP_115493692.1">
    <property type="nucleotide sequence ID" value="NZ_QRBE01000001.1"/>
</dbReference>
<feature type="domain" description="NTP pyrophosphohydrolase MazG-like" evidence="1">
    <location>
        <begin position="175"/>
        <end position="233"/>
    </location>
</feature>
<dbReference type="GO" id="GO:0046047">
    <property type="term" value="P:TTP catabolic process"/>
    <property type="evidence" value="ECO:0007669"/>
    <property type="project" value="TreeGrafter"/>
</dbReference>
<dbReference type="GO" id="GO:0006950">
    <property type="term" value="P:response to stress"/>
    <property type="evidence" value="ECO:0007669"/>
    <property type="project" value="UniProtKB-ARBA"/>
</dbReference>
<protein>
    <submittedName>
        <fullName evidence="2">Nucleoside triphosphate pyrophosphohydrolase</fullName>
    </submittedName>
</protein>
<dbReference type="GO" id="GO:0046061">
    <property type="term" value="P:dATP catabolic process"/>
    <property type="evidence" value="ECO:0007669"/>
    <property type="project" value="TreeGrafter"/>
</dbReference>
<dbReference type="Gene3D" id="1.10.287.1080">
    <property type="entry name" value="MazG-like"/>
    <property type="match status" value="2"/>
</dbReference>
<dbReference type="CDD" id="cd11528">
    <property type="entry name" value="NTP-PPase_MazG_Nterm"/>
    <property type="match status" value="1"/>
</dbReference>
<keyword evidence="2" id="KW-0378">Hydrolase</keyword>
<reference evidence="2 3" key="1">
    <citation type="submission" date="2018-07" db="EMBL/GenBank/DDBJ databases">
        <title>Dyella monticola sp. nov. and Dyella psychrodurans sp. nov. isolated from monsoon evergreen broad-leaved forest soil of Dinghu Mountain, China.</title>
        <authorList>
            <person name="Gao Z."/>
            <person name="Qiu L."/>
        </authorList>
    </citation>
    <scope>NUCLEOTIDE SEQUENCE [LARGE SCALE GENOMIC DNA]</scope>
    <source>
        <strain evidence="2 3">4G-K06</strain>
    </source>
</reference>
<sequence>MDSAKRHSLADLLAIMARLRDPQSGCPWDLQQDFSTIAPYTIEEAYEVAEAIDRKDWHDLRAELGDLLLQVVFHSQMAKERGLFDFDDVAHAISDKMLRRHPHVFGDVTYADVEEQKRAWDEIKATERAAKSAIPDDSVLAGVSRGQPEWQRALKLQQRAATLGFDWPDHRPVIGKLHEELAEVAVEFEAGSDPARLEDEIGDVLFVAVNLARHAGVDFARALKGANAKFERRFRRMEQLAAGKGGSLSSLALDEQEALWRQAKAEEHR</sequence>
<accession>A0A370X8R7</accession>
<evidence type="ECO:0000313" key="3">
    <source>
        <dbReference type="Proteomes" id="UP000254258"/>
    </source>
</evidence>
<dbReference type="SUPFAM" id="SSF101386">
    <property type="entry name" value="all-alpha NTP pyrophosphatases"/>
    <property type="match status" value="2"/>
</dbReference>
<dbReference type="GO" id="GO:0046052">
    <property type="term" value="P:UTP catabolic process"/>
    <property type="evidence" value="ECO:0007669"/>
    <property type="project" value="TreeGrafter"/>
</dbReference>
<dbReference type="NCBIfam" id="NF007113">
    <property type="entry name" value="PRK09562.1"/>
    <property type="match status" value="1"/>
</dbReference>
<gene>
    <name evidence="2" type="ORF">DWU98_01450</name>
</gene>
<proteinExistence type="predicted"/>
<dbReference type="CDD" id="cd11529">
    <property type="entry name" value="NTP-PPase_MazG_Cterm"/>
    <property type="match status" value="1"/>
</dbReference>
<dbReference type="PANTHER" id="PTHR30522:SF0">
    <property type="entry name" value="NUCLEOSIDE TRIPHOSPHATE PYROPHOSPHOHYDROLASE"/>
    <property type="match status" value="1"/>
</dbReference>
<dbReference type="OrthoDB" id="9808939at2"/>